<dbReference type="NCBIfam" id="TIGR03119">
    <property type="entry name" value="one_C_fhcD"/>
    <property type="match status" value="1"/>
</dbReference>
<evidence type="ECO:0000259" key="5">
    <source>
        <dbReference type="Pfam" id="PF02741"/>
    </source>
</evidence>
<accession>A0A1I7NVB8</accession>
<gene>
    <name evidence="3" type="primary">ffsA</name>
    <name evidence="6" type="ORF">SAMN04488557_3755</name>
</gene>
<dbReference type="GO" id="GO:0005737">
    <property type="term" value="C:cytoplasm"/>
    <property type="evidence" value="ECO:0007669"/>
    <property type="project" value="UniProtKB-SubCell"/>
</dbReference>
<dbReference type="Pfam" id="PF02741">
    <property type="entry name" value="FTR_C"/>
    <property type="match status" value="1"/>
</dbReference>
<keyword evidence="3" id="KW-0963">Cytoplasm</keyword>
<dbReference type="OrthoDB" id="8841169at2"/>
<keyword evidence="6" id="KW-0378">Hydrolase</keyword>
<dbReference type="UniPathway" id="UPA00562">
    <property type="reaction ID" value="UER00704"/>
</dbReference>
<reference evidence="7" key="1">
    <citation type="submission" date="2016-10" db="EMBL/GenBank/DDBJ databases">
        <authorList>
            <person name="Varghese N."/>
            <person name="Submissions S."/>
        </authorList>
    </citation>
    <scope>NUCLEOTIDE SEQUENCE [LARGE SCALE GENOMIC DNA]</scope>
    <source>
        <strain evidence="7">DSM 1565</strain>
    </source>
</reference>
<evidence type="ECO:0000259" key="4">
    <source>
        <dbReference type="Pfam" id="PF01913"/>
    </source>
</evidence>
<dbReference type="InterPro" id="IPR023447">
    <property type="entry name" value="ForMFR_H4MPT_ForTrfase_fd-like"/>
</dbReference>
<dbReference type="PIRSF" id="PIRSF006414">
    <property type="entry name" value="Ftr_formyl_trnsf"/>
    <property type="match status" value="1"/>
</dbReference>
<protein>
    <recommendedName>
        <fullName evidence="3">Formylmethanofuran--tetrahydromethanopterin formyltransferase</fullName>
        <shortName evidence="3">Ftr</shortName>
        <ecNumber evidence="3">2.3.1.101</ecNumber>
    </recommendedName>
    <alternativeName>
        <fullName evidence="3">H4MPT formyltransferase</fullName>
    </alternativeName>
</protein>
<dbReference type="SUPFAM" id="SSF55112">
    <property type="entry name" value="Formylmethanofuran:tetrahydromethanopterin formyltransferase"/>
    <property type="match status" value="2"/>
</dbReference>
<comment type="pathway">
    <text evidence="3">One-carbon metabolism; formaldehyde degradation; formate from formaldehyde (H(4)MPT route): step 4/5.</text>
</comment>
<dbReference type="GO" id="GO:0016787">
    <property type="term" value="F:hydrolase activity"/>
    <property type="evidence" value="ECO:0007669"/>
    <property type="project" value="UniProtKB-KW"/>
</dbReference>
<comment type="catalytic activity">
    <reaction evidence="3">
        <text>N-formylmethanofuran + 5,6,7,8-tetrahydromethanopterin + H(+) = N(5)-formyl-5,6,7,8-tetrahydromethanopterin + methanofuran</text>
        <dbReference type="Rhea" id="RHEA:18061"/>
        <dbReference type="ChEBI" id="CHEBI:15378"/>
        <dbReference type="ChEBI" id="CHEBI:57727"/>
        <dbReference type="ChEBI" id="CHEBI:58018"/>
        <dbReference type="ChEBI" id="CHEBI:58103"/>
        <dbReference type="ChEBI" id="CHEBI:58151"/>
        <dbReference type="EC" id="2.3.1.101"/>
    </reaction>
</comment>
<dbReference type="RefSeq" id="WP_092869284.1">
    <property type="nucleotide sequence ID" value="NZ_FPCH01000004.1"/>
</dbReference>
<comment type="function">
    <text evidence="3">Catalyzes the transfer of a formyl group from 5-formyl tetrahydromethanopterin (5-formyl-H(4)MPT) to methanofuran (MFR) to produce formylmethanofuran (formyl-MFR) and tetrahydromethanopterin (H(4)MPT).</text>
</comment>
<dbReference type="EC" id="2.3.1.101" evidence="3"/>
<keyword evidence="2 3" id="KW-0808">Transferase</keyword>
<dbReference type="Gene3D" id="3.30.70.520">
    <property type="match status" value="2"/>
</dbReference>
<keyword evidence="7" id="KW-1185">Reference proteome</keyword>
<comment type="subunit">
    <text evidence="3">Homotetramer.</text>
</comment>
<evidence type="ECO:0000256" key="1">
    <source>
        <dbReference type="ARBA" id="ARBA00006770"/>
    </source>
</evidence>
<dbReference type="NCBIfam" id="NF002554">
    <property type="entry name" value="PRK02114.1"/>
    <property type="match status" value="1"/>
</dbReference>
<dbReference type="STRING" id="51670.SAMN04488557_3755"/>
<feature type="domain" description="Formylmethanofuran: tetrahydromethanopterin formyltransferase Ftr N-terminal" evidence="4">
    <location>
        <begin position="5"/>
        <end position="145"/>
    </location>
</feature>
<dbReference type="HAMAP" id="MF_00579">
    <property type="entry name" value="FTR"/>
    <property type="match status" value="1"/>
</dbReference>
<dbReference type="Pfam" id="PF01913">
    <property type="entry name" value="FTR"/>
    <property type="match status" value="1"/>
</dbReference>
<organism evidence="6 7">
    <name type="scientific">Hyphomicrobium facile</name>
    <dbReference type="NCBI Taxonomy" id="51670"/>
    <lineage>
        <taxon>Bacteria</taxon>
        <taxon>Pseudomonadati</taxon>
        <taxon>Pseudomonadota</taxon>
        <taxon>Alphaproteobacteria</taxon>
        <taxon>Hyphomicrobiales</taxon>
        <taxon>Hyphomicrobiaceae</taxon>
        <taxon>Hyphomicrobium</taxon>
    </lineage>
</organism>
<comment type="subcellular location">
    <subcellularLocation>
        <location evidence="3">Cytoplasm</location>
    </subcellularLocation>
</comment>
<keyword evidence="3" id="KW-0012">Acyltransferase</keyword>
<feature type="domain" description="Formylmethanofuran: tetrahydromethanopterin formyltransferase Ftr C-terminal" evidence="5">
    <location>
        <begin position="148"/>
        <end position="300"/>
    </location>
</feature>
<evidence type="ECO:0000313" key="6">
    <source>
        <dbReference type="EMBL" id="SFV38611.1"/>
    </source>
</evidence>
<dbReference type="AlphaFoldDB" id="A0A1I7NVB8"/>
<sequence>MSKTVNGVAIDDTFAEAFGMSGTGIIITADTLKWARIAATVATGFGTSVIGCGAECGIDKELSPDETPDGRPGVRILIFGFSPDALVPQIRNRIGQCVLTSPGSACYAGLKADKSIGLGKGPRLFGDGFQTAKKLGGTRYWRVPVMDGEFVIEEETGLTTDAVGGGNMLILGTDRAGLLETAEAAVDAIAKVDDVITPFPGGIVRSGSKVGAKYAGMFASTNDAFCPTLRGTVKKTELAPDTLAVLEIVIDGLTSKAVADAMRVGLKAVTDIGAKRGVTRITAGNYGGKLGQHHYHLKDLI</sequence>
<keyword evidence="3" id="KW-0554">One-carbon metabolism</keyword>
<evidence type="ECO:0000256" key="3">
    <source>
        <dbReference type="HAMAP-Rule" id="MF_00579"/>
    </source>
</evidence>
<dbReference type="GO" id="GO:0046294">
    <property type="term" value="P:formaldehyde catabolic process"/>
    <property type="evidence" value="ECO:0007669"/>
    <property type="project" value="UniProtKB-UniRule"/>
</dbReference>
<evidence type="ECO:0000313" key="7">
    <source>
        <dbReference type="Proteomes" id="UP000199423"/>
    </source>
</evidence>
<evidence type="ECO:0000256" key="2">
    <source>
        <dbReference type="ARBA" id="ARBA00022679"/>
    </source>
</evidence>
<dbReference type="GO" id="GO:0030270">
    <property type="term" value="F:formylmethanofuran-tetrahydromethanopterin N-formyltransferase activity"/>
    <property type="evidence" value="ECO:0007669"/>
    <property type="project" value="UniProtKB-UniRule"/>
</dbReference>
<proteinExistence type="inferred from homology"/>
<dbReference type="EMBL" id="FPCH01000004">
    <property type="protein sequence ID" value="SFV38611.1"/>
    <property type="molecule type" value="Genomic_DNA"/>
</dbReference>
<dbReference type="Proteomes" id="UP000199423">
    <property type="component" value="Unassembled WGS sequence"/>
</dbReference>
<dbReference type="InterPro" id="IPR022667">
    <property type="entry name" value="ForMFR_H4MPT_ForTrfase_N"/>
</dbReference>
<dbReference type="InterPro" id="IPR014053">
    <property type="entry name" value="ForMFR_H4MPT_ForTrfase"/>
</dbReference>
<dbReference type="GO" id="GO:0006730">
    <property type="term" value="P:one-carbon metabolic process"/>
    <property type="evidence" value="ECO:0007669"/>
    <property type="project" value="UniProtKB-UniRule"/>
</dbReference>
<dbReference type="InterPro" id="IPR002770">
    <property type="entry name" value="ForMFR_H4MPT_ForTrfase_C"/>
</dbReference>
<name>A0A1I7NVB8_9HYPH</name>
<comment type="similarity">
    <text evidence="1 3">Belongs to the FTR family.</text>
</comment>